<dbReference type="RefSeq" id="WP_151866617.1">
    <property type="nucleotide sequence ID" value="NZ_WBZB01000042.1"/>
</dbReference>
<evidence type="ECO:0000313" key="3">
    <source>
        <dbReference type="Proteomes" id="UP000465601"/>
    </source>
</evidence>
<protein>
    <submittedName>
        <fullName evidence="2">Uncharacterized protein</fullName>
    </submittedName>
</protein>
<organism evidence="2 3">
    <name type="scientific">Alkaliphilus serpentinus</name>
    <dbReference type="NCBI Taxonomy" id="1482731"/>
    <lineage>
        <taxon>Bacteria</taxon>
        <taxon>Bacillati</taxon>
        <taxon>Bacillota</taxon>
        <taxon>Clostridia</taxon>
        <taxon>Peptostreptococcales</taxon>
        <taxon>Natronincolaceae</taxon>
        <taxon>Alkaliphilus</taxon>
    </lineage>
</organism>
<keyword evidence="3" id="KW-1185">Reference proteome</keyword>
<dbReference type="OrthoDB" id="286367at2"/>
<comment type="caution">
    <text evidence="2">The sequence shown here is derived from an EMBL/GenBank/DDBJ whole genome shotgun (WGS) entry which is preliminary data.</text>
</comment>
<dbReference type="AlphaFoldDB" id="A0A833HMG7"/>
<gene>
    <name evidence="2" type="ORF">F8153_12115</name>
</gene>
<feature type="transmembrane region" description="Helical" evidence="1">
    <location>
        <begin position="47"/>
        <end position="67"/>
    </location>
</feature>
<keyword evidence="1" id="KW-1133">Transmembrane helix</keyword>
<keyword evidence="1" id="KW-0472">Membrane</keyword>
<dbReference type="Proteomes" id="UP000465601">
    <property type="component" value="Unassembled WGS sequence"/>
</dbReference>
<name>A0A833HMG7_9FIRM</name>
<proteinExistence type="predicted"/>
<keyword evidence="1" id="KW-0812">Transmembrane</keyword>
<evidence type="ECO:0000256" key="1">
    <source>
        <dbReference type="SAM" id="Phobius"/>
    </source>
</evidence>
<dbReference type="EMBL" id="WBZB01000042">
    <property type="protein sequence ID" value="KAB3527445.1"/>
    <property type="molecule type" value="Genomic_DNA"/>
</dbReference>
<sequence>MNILWGSLMLLIGLFLFVSSIRKSDFIIYKLLVARSKILWGENVHTFFIMVSIVIMGLSSLFFLNIWGN</sequence>
<evidence type="ECO:0000313" key="2">
    <source>
        <dbReference type="EMBL" id="KAB3527445.1"/>
    </source>
</evidence>
<reference evidence="2 3" key="1">
    <citation type="submission" date="2019-10" db="EMBL/GenBank/DDBJ databases">
        <title>Alkaliphilus serpentinus sp. nov. and Alkaliphilus pronyensis sp. nov., two novel anaerobic alkaliphilic species isolated from the serpentinized-hosted hydrothermal field of the Prony Bay (New Caledonia).</title>
        <authorList>
            <person name="Postec A."/>
        </authorList>
    </citation>
    <scope>NUCLEOTIDE SEQUENCE [LARGE SCALE GENOMIC DNA]</scope>
    <source>
        <strain evidence="2 3">LacT</strain>
    </source>
</reference>
<accession>A0A833HMG7</accession>